<evidence type="ECO:0000259" key="2">
    <source>
        <dbReference type="Pfam" id="PF00582"/>
    </source>
</evidence>
<reference evidence="3 4" key="1">
    <citation type="submission" date="2020-06" db="EMBL/GenBank/DDBJ databases">
        <title>Genome sequence of 2 isolates from Red Sea Mangroves.</title>
        <authorList>
            <person name="Sefrji F."/>
            <person name="Michoud G."/>
            <person name="Merlino G."/>
            <person name="Daffonchio D."/>
        </authorList>
    </citation>
    <scope>NUCLEOTIDE SEQUENCE [LARGE SCALE GENOMIC DNA]</scope>
    <source>
        <strain evidence="3 4">R1DC25</strain>
    </source>
</reference>
<sequence length="141" mass="15339">MFRTILVPVDLEHLEHSKELLRVAAQFASQEGADVHLLNVIYGPPAVVSQYLPADYEKKASADTKAKLERVAGAVEFGAGKVVCAVRHGNSYPEILDYSEEIKADLIVMASHRPGVADYLLGSTAARVVRHAACSVFVVRH</sequence>
<dbReference type="InterPro" id="IPR014729">
    <property type="entry name" value="Rossmann-like_a/b/a_fold"/>
</dbReference>
<dbReference type="InterPro" id="IPR006015">
    <property type="entry name" value="Universal_stress_UspA"/>
</dbReference>
<dbReference type="Proteomes" id="UP000593594">
    <property type="component" value="Chromosome"/>
</dbReference>
<evidence type="ECO:0000313" key="4">
    <source>
        <dbReference type="Proteomes" id="UP000593594"/>
    </source>
</evidence>
<dbReference type="PANTHER" id="PTHR46268:SF6">
    <property type="entry name" value="UNIVERSAL STRESS PROTEIN UP12"/>
    <property type="match status" value="1"/>
</dbReference>
<gene>
    <name evidence="3" type="ORF">HW532_03220</name>
</gene>
<dbReference type="SUPFAM" id="SSF52402">
    <property type="entry name" value="Adenine nucleotide alpha hydrolases-like"/>
    <property type="match status" value="1"/>
</dbReference>
<dbReference type="EMBL" id="CP058214">
    <property type="protein sequence ID" value="QPC41808.1"/>
    <property type="molecule type" value="Genomic_DNA"/>
</dbReference>
<dbReference type="KEGG" id="kmn:HW532_03220"/>
<dbReference type="Gene3D" id="3.40.50.620">
    <property type="entry name" value="HUPs"/>
    <property type="match status" value="1"/>
</dbReference>
<dbReference type="AlphaFoldDB" id="A0A7S8C1U4"/>
<protein>
    <submittedName>
        <fullName evidence="3">Universal stress protein</fullName>
    </submittedName>
</protein>
<evidence type="ECO:0000256" key="1">
    <source>
        <dbReference type="ARBA" id="ARBA00008791"/>
    </source>
</evidence>
<keyword evidence="4" id="KW-1185">Reference proteome</keyword>
<dbReference type="RefSeq" id="WP_213163036.1">
    <property type="nucleotide sequence ID" value="NZ_CP058214.1"/>
</dbReference>
<dbReference type="InterPro" id="IPR006016">
    <property type="entry name" value="UspA"/>
</dbReference>
<dbReference type="PRINTS" id="PR01438">
    <property type="entry name" value="UNVRSLSTRESS"/>
</dbReference>
<comment type="similarity">
    <text evidence="1">Belongs to the universal stress protein A family.</text>
</comment>
<dbReference type="PANTHER" id="PTHR46268">
    <property type="entry name" value="STRESS RESPONSE PROTEIN NHAX"/>
    <property type="match status" value="1"/>
</dbReference>
<feature type="domain" description="UspA" evidence="2">
    <location>
        <begin position="1"/>
        <end position="140"/>
    </location>
</feature>
<dbReference type="Pfam" id="PF00582">
    <property type="entry name" value="Usp"/>
    <property type="match status" value="1"/>
</dbReference>
<name>A0A7S8C1U4_9HYPH</name>
<organism evidence="3 4">
    <name type="scientific">Kaustia mangrovi</name>
    <dbReference type="NCBI Taxonomy" id="2593653"/>
    <lineage>
        <taxon>Bacteria</taxon>
        <taxon>Pseudomonadati</taxon>
        <taxon>Pseudomonadota</taxon>
        <taxon>Alphaproteobacteria</taxon>
        <taxon>Hyphomicrobiales</taxon>
        <taxon>Parvibaculaceae</taxon>
        <taxon>Kaustia</taxon>
    </lineage>
</organism>
<accession>A0A7S8C1U4</accession>
<proteinExistence type="inferred from homology"/>
<evidence type="ECO:0000313" key="3">
    <source>
        <dbReference type="EMBL" id="QPC41808.1"/>
    </source>
</evidence>
<dbReference type="CDD" id="cd00293">
    <property type="entry name" value="USP-like"/>
    <property type="match status" value="1"/>
</dbReference>